<dbReference type="Proteomes" id="UP000325081">
    <property type="component" value="Unassembled WGS sequence"/>
</dbReference>
<keyword evidence="6" id="KW-0862">Zinc</keyword>
<evidence type="ECO:0000256" key="2">
    <source>
        <dbReference type="ARBA" id="ARBA00012483"/>
    </source>
</evidence>
<dbReference type="Gene3D" id="3.30.40.10">
    <property type="entry name" value="Zinc/RING finger domain, C3HC4 (zinc finger)"/>
    <property type="match status" value="1"/>
</dbReference>
<accession>A0A5A7P0G9</accession>
<evidence type="ECO:0000256" key="4">
    <source>
        <dbReference type="ARBA" id="ARBA00022771"/>
    </source>
</evidence>
<evidence type="ECO:0000256" key="5">
    <source>
        <dbReference type="ARBA" id="ARBA00022786"/>
    </source>
</evidence>
<dbReference type="SUPFAM" id="SSF57850">
    <property type="entry name" value="RING/U-box"/>
    <property type="match status" value="1"/>
</dbReference>
<organism evidence="10 11">
    <name type="scientific">Striga asiatica</name>
    <name type="common">Asiatic witchweed</name>
    <name type="synonym">Buchnera asiatica</name>
    <dbReference type="NCBI Taxonomy" id="4170"/>
    <lineage>
        <taxon>Eukaryota</taxon>
        <taxon>Viridiplantae</taxon>
        <taxon>Streptophyta</taxon>
        <taxon>Embryophyta</taxon>
        <taxon>Tracheophyta</taxon>
        <taxon>Spermatophyta</taxon>
        <taxon>Magnoliopsida</taxon>
        <taxon>eudicotyledons</taxon>
        <taxon>Gunneridae</taxon>
        <taxon>Pentapetalae</taxon>
        <taxon>asterids</taxon>
        <taxon>lamiids</taxon>
        <taxon>Lamiales</taxon>
        <taxon>Orobanchaceae</taxon>
        <taxon>Buchnereae</taxon>
        <taxon>Striga</taxon>
    </lineage>
</organism>
<dbReference type="PANTHER" id="PTHR14155">
    <property type="entry name" value="RING FINGER DOMAIN-CONTAINING"/>
    <property type="match status" value="1"/>
</dbReference>
<keyword evidence="11" id="KW-1185">Reference proteome</keyword>
<name>A0A5A7P0G9_STRAF</name>
<dbReference type="PANTHER" id="PTHR14155:SF627">
    <property type="entry name" value="OS06G0192800 PROTEIN"/>
    <property type="match status" value="1"/>
</dbReference>
<proteinExistence type="inferred from homology"/>
<comment type="similarity">
    <text evidence="7">Belongs to the RING-type zinc finger family. ATL subfamily.</text>
</comment>
<keyword evidence="3" id="KW-0479">Metal-binding</keyword>
<dbReference type="Pfam" id="PF13639">
    <property type="entry name" value="zf-RING_2"/>
    <property type="match status" value="1"/>
</dbReference>
<evidence type="ECO:0000259" key="9">
    <source>
        <dbReference type="PROSITE" id="PS50089"/>
    </source>
</evidence>
<dbReference type="AlphaFoldDB" id="A0A5A7P0G9"/>
<feature type="domain" description="RING-type" evidence="9">
    <location>
        <begin position="293"/>
        <end position="336"/>
    </location>
</feature>
<reference evidence="11" key="1">
    <citation type="journal article" date="2019" name="Curr. Biol.">
        <title>Genome Sequence of Striga asiatica Provides Insight into the Evolution of Plant Parasitism.</title>
        <authorList>
            <person name="Yoshida S."/>
            <person name="Kim S."/>
            <person name="Wafula E.K."/>
            <person name="Tanskanen J."/>
            <person name="Kim Y.M."/>
            <person name="Honaas L."/>
            <person name="Yang Z."/>
            <person name="Spallek T."/>
            <person name="Conn C.E."/>
            <person name="Ichihashi Y."/>
            <person name="Cheong K."/>
            <person name="Cui S."/>
            <person name="Der J.P."/>
            <person name="Gundlach H."/>
            <person name="Jiao Y."/>
            <person name="Hori C."/>
            <person name="Ishida J.K."/>
            <person name="Kasahara H."/>
            <person name="Kiba T."/>
            <person name="Kim M.S."/>
            <person name="Koo N."/>
            <person name="Laohavisit A."/>
            <person name="Lee Y.H."/>
            <person name="Lumba S."/>
            <person name="McCourt P."/>
            <person name="Mortimer J.C."/>
            <person name="Mutuku J.M."/>
            <person name="Nomura T."/>
            <person name="Sasaki-Sekimoto Y."/>
            <person name="Seto Y."/>
            <person name="Wang Y."/>
            <person name="Wakatake T."/>
            <person name="Sakakibara H."/>
            <person name="Demura T."/>
            <person name="Yamaguchi S."/>
            <person name="Yoneyama K."/>
            <person name="Manabe R.I."/>
            <person name="Nelson D.C."/>
            <person name="Schulman A.H."/>
            <person name="Timko M.P."/>
            <person name="dePamphilis C.W."/>
            <person name="Choi D."/>
            <person name="Shirasu K."/>
        </authorList>
    </citation>
    <scope>NUCLEOTIDE SEQUENCE [LARGE SCALE GENOMIC DNA]</scope>
    <source>
        <strain evidence="11">cv. UVA1</strain>
    </source>
</reference>
<dbReference type="GO" id="GO:0008270">
    <property type="term" value="F:zinc ion binding"/>
    <property type="evidence" value="ECO:0007669"/>
    <property type="project" value="UniProtKB-KW"/>
</dbReference>
<dbReference type="EC" id="2.3.2.27" evidence="2"/>
<dbReference type="InterPro" id="IPR001841">
    <property type="entry name" value="Znf_RING"/>
</dbReference>
<dbReference type="InterPro" id="IPR013083">
    <property type="entry name" value="Znf_RING/FYVE/PHD"/>
</dbReference>
<dbReference type="InterPro" id="IPR053238">
    <property type="entry name" value="RING-H2_zinc_finger"/>
</dbReference>
<comment type="caution">
    <text evidence="10">The sequence shown here is derived from an EMBL/GenBank/DDBJ whole genome shotgun (WGS) entry which is preliminary data.</text>
</comment>
<dbReference type="OrthoDB" id="921286at2759"/>
<protein>
    <recommendedName>
        <fullName evidence="2">RING-type E3 ubiquitin transferase</fullName>
        <ecNumber evidence="2">2.3.2.27</ecNumber>
    </recommendedName>
</protein>
<keyword evidence="4 8" id="KW-0863">Zinc-finger</keyword>
<evidence type="ECO:0000256" key="8">
    <source>
        <dbReference type="PROSITE-ProRule" id="PRU00175"/>
    </source>
</evidence>
<evidence type="ECO:0000256" key="3">
    <source>
        <dbReference type="ARBA" id="ARBA00022723"/>
    </source>
</evidence>
<dbReference type="SMART" id="SM00184">
    <property type="entry name" value="RING"/>
    <property type="match status" value="1"/>
</dbReference>
<comment type="catalytic activity">
    <reaction evidence="1">
        <text>S-ubiquitinyl-[E2 ubiquitin-conjugating enzyme]-L-cysteine + [acceptor protein]-L-lysine = [E2 ubiquitin-conjugating enzyme]-L-cysteine + N(6)-ubiquitinyl-[acceptor protein]-L-lysine.</text>
        <dbReference type="EC" id="2.3.2.27"/>
    </reaction>
</comment>
<dbReference type="EMBL" id="BKCP01000669">
    <property type="protein sequence ID" value="GER26044.1"/>
    <property type="molecule type" value="Genomic_DNA"/>
</dbReference>
<keyword evidence="5" id="KW-0833">Ubl conjugation pathway</keyword>
<evidence type="ECO:0000313" key="11">
    <source>
        <dbReference type="Proteomes" id="UP000325081"/>
    </source>
</evidence>
<gene>
    <name evidence="10" type="ORF">STAS_01659</name>
</gene>
<evidence type="ECO:0000256" key="7">
    <source>
        <dbReference type="ARBA" id="ARBA00024209"/>
    </source>
</evidence>
<dbReference type="GO" id="GO:0061630">
    <property type="term" value="F:ubiquitin protein ligase activity"/>
    <property type="evidence" value="ECO:0007669"/>
    <property type="project" value="UniProtKB-EC"/>
</dbReference>
<evidence type="ECO:0000256" key="6">
    <source>
        <dbReference type="ARBA" id="ARBA00022833"/>
    </source>
</evidence>
<evidence type="ECO:0000256" key="1">
    <source>
        <dbReference type="ARBA" id="ARBA00000900"/>
    </source>
</evidence>
<sequence>MEKLRPIRVEKIEDEGFTKACGICSRDTSHLGALGLSLIPKDAVTIHTTLIPRPKHSQLPTSINLLKFQLIVDCLSIMGGKMIIGSEAGFEYRWRFSRGDVDEFSPYLMSKMKDREKDSEFVSKLKPGYRIFVFEFRTDFIWRPVAGGPNTVMDSERFSCVVFELETVKSDWIMLWCQASGRTRDYWMGHEETKRLVDEAFDFARENAGAHDHWVPVVVDLEVCTAQQEGESIEASMERAIRAQYLMPLSYLTAHLLPTEEYKPKKFDIRHIFSRKMGMVRVEEKNEDEKKACGICSRNTSHVGAVLSTIPACGHTFHAHCLCLWLEATTRCPTCQTAAYHRYELI</sequence>
<dbReference type="PROSITE" id="PS50089">
    <property type="entry name" value="ZF_RING_2"/>
    <property type="match status" value="1"/>
</dbReference>
<evidence type="ECO:0000313" key="10">
    <source>
        <dbReference type="EMBL" id="GER26044.1"/>
    </source>
</evidence>